<evidence type="ECO:0000256" key="6">
    <source>
        <dbReference type="ARBA" id="ARBA00023136"/>
    </source>
</evidence>
<organism evidence="9">
    <name type="scientific">viral metagenome</name>
    <dbReference type="NCBI Taxonomy" id="1070528"/>
    <lineage>
        <taxon>unclassified sequences</taxon>
        <taxon>metagenomes</taxon>
        <taxon>organismal metagenomes</taxon>
    </lineage>
</organism>
<dbReference type="GO" id="GO:0047493">
    <property type="term" value="F:ceramide cholinephosphotransferase activity"/>
    <property type="evidence" value="ECO:0007669"/>
    <property type="project" value="TreeGrafter"/>
</dbReference>
<keyword evidence="3 7" id="KW-0812">Transmembrane</keyword>
<reference evidence="9" key="1">
    <citation type="journal article" date="2020" name="Nature">
        <title>Giant virus diversity and host interactions through global metagenomics.</title>
        <authorList>
            <person name="Schulz F."/>
            <person name="Roux S."/>
            <person name="Paez-Espino D."/>
            <person name="Jungbluth S."/>
            <person name="Walsh D.A."/>
            <person name="Denef V.J."/>
            <person name="McMahon K.D."/>
            <person name="Konstantinidis K.T."/>
            <person name="Eloe-Fadrosh E.A."/>
            <person name="Kyrpides N.C."/>
            <person name="Woyke T."/>
        </authorList>
    </citation>
    <scope>NUCLEOTIDE SEQUENCE</scope>
    <source>
        <strain evidence="9">GVMAG-M-3300023179-150</strain>
    </source>
</reference>
<evidence type="ECO:0000256" key="7">
    <source>
        <dbReference type="SAM" id="Phobius"/>
    </source>
</evidence>
<keyword evidence="4 7" id="KW-1133">Transmembrane helix</keyword>
<dbReference type="EMBL" id="MN739760">
    <property type="protein sequence ID" value="QHT25226.1"/>
    <property type="molecule type" value="Genomic_DNA"/>
</dbReference>
<evidence type="ECO:0000256" key="3">
    <source>
        <dbReference type="ARBA" id="ARBA00022692"/>
    </source>
</evidence>
<keyword evidence="2" id="KW-0808">Transferase</keyword>
<proteinExistence type="predicted"/>
<evidence type="ECO:0000259" key="8">
    <source>
        <dbReference type="Pfam" id="PF14360"/>
    </source>
</evidence>
<comment type="subcellular location">
    <subcellularLocation>
        <location evidence="1">Membrane</location>
        <topology evidence="1">Multi-pass membrane protein</topology>
    </subcellularLocation>
</comment>
<dbReference type="Pfam" id="PF14360">
    <property type="entry name" value="PAP2_C"/>
    <property type="match status" value="1"/>
</dbReference>
<evidence type="ECO:0000256" key="1">
    <source>
        <dbReference type="ARBA" id="ARBA00004141"/>
    </source>
</evidence>
<keyword evidence="6 7" id="KW-0472">Membrane</keyword>
<dbReference type="GO" id="GO:0000139">
    <property type="term" value="C:Golgi membrane"/>
    <property type="evidence" value="ECO:0007669"/>
    <property type="project" value="TreeGrafter"/>
</dbReference>
<protein>
    <recommendedName>
        <fullName evidence="8">Sphingomyelin synthase-like domain-containing protein</fullName>
    </recommendedName>
</protein>
<dbReference type="InterPro" id="IPR025749">
    <property type="entry name" value="Sphingomyelin_synth-like_dom"/>
</dbReference>
<dbReference type="GO" id="GO:0005886">
    <property type="term" value="C:plasma membrane"/>
    <property type="evidence" value="ECO:0007669"/>
    <property type="project" value="TreeGrafter"/>
</dbReference>
<accession>A0A6C0E7S5</accession>
<name>A0A6C0E7S5_9ZZZZ</name>
<dbReference type="GO" id="GO:0033188">
    <property type="term" value="F:sphingomyelin synthase activity"/>
    <property type="evidence" value="ECO:0007669"/>
    <property type="project" value="TreeGrafter"/>
</dbReference>
<feature type="transmembrane region" description="Helical" evidence="7">
    <location>
        <begin position="86"/>
        <end position="106"/>
    </location>
</feature>
<evidence type="ECO:0000256" key="4">
    <source>
        <dbReference type="ARBA" id="ARBA00022989"/>
    </source>
</evidence>
<sequence>MCNEIGLYYEIGLKILINYAIIVYIITKGDKFLKPRAHNNPSWDILHNITPERWGDYYLIPDLFLITNTLLFIPELYNFDKYMLNSAANVFISLHWIRVIAIFLTAMPSPAKNDRAYGFSTSAHDLILSGHNIQSLLTTLIITQVTQSSLILYTSWLCAIGNIFSAILNRHHYTIDVYLTIIVVYLTHQQYLVPID</sequence>
<dbReference type="GO" id="GO:0005789">
    <property type="term" value="C:endoplasmic reticulum membrane"/>
    <property type="evidence" value="ECO:0007669"/>
    <property type="project" value="TreeGrafter"/>
</dbReference>
<dbReference type="PANTHER" id="PTHR21290:SF25">
    <property type="entry name" value="SPHINGOMYELIN SYNTHASE-RELATED PROTEIN 1"/>
    <property type="match status" value="1"/>
</dbReference>
<evidence type="ECO:0000256" key="5">
    <source>
        <dbReference type="ARBA" id="ARBA00023098"/>
    </source>
</evidence>
<evidence type="ECO:0000313" key="9">
    <source>
        <dbReference type="EMBL" id="QHT25226.1"/>
    </source>
</evidence>
<dbReference type="InterPro" id="IPR045221">
    <property type="entry name" value="Sphingomyelin_synth-like"/>
</dbReference>
<dbReference type="AlphaFoldDB" id="A0A6C0E7S5"/>
<dbReference type="PANTHER" id="PTHR21290">
    <property type="entry name" value="SPHINGOMYELIN SYNTHETASE"/>
    <property type="match status" value="1"/>
</dbReference>
<feature type="domain" description="Sphingomyelin synthase-like" evidence="8">
    <location>
        <begin position="125"/>
        <end position="188"/>
    </location>
</feature>
<dbReference type="GO" id="GO:0046513">
    <property type="term" value="P:ceramide biosynthetic process"/>
    <property type="evidence" value="ECO:0007669"/>
    <property type="project" value="TreeGrafter"/>
</dbReference>
<evidence type="ECO:0000256" key="2">
    <source>
        <dbReference type="ARBA" id="ARBA00022679"/>
    </source>
</evidence>
<feature type="transmembrane region" description="Helical" evidence="7">
    <location>
        <begin position="150"/>
        <end position="168"/>
    </location>
</feature>
<feature type="transmembrane region" description="Helical" evidence="7">
    <location>
        <begin position="57"/>
        <end position="74"/>
    </location>
</feature>
<keyword evidence="5" id="KW-0443">Lipid metabolism</keyword>
<feature type="transmembrane region" description="Helical" evidence="7">
    <location>
        <begin position="6"/>
        <end position="26"/>
    </location>
</feature>